<accession>A0ABQ4V2T0</accession>
<name>A0ABQ4V2T0_9HYPH</name>
<evidence type="ECO:0000313" key="2">
    <source>
        <dbReference type="EMBL" id="GJE78613.1"/>
    </source>
</evidence>
<feature type="compositionally biased region" description="Basic and acidic residues" evidence="1">
    <location>
        <begin position="1"/>
        <end position="12"/>
    </location>
</feature>
<reference evidence="2" key="2">
    <citation type="submission" date="2021-08" db="EMBL/GenBank/DDBJ databases">
        <authorList>
            <person name="Tani A."/>
            <person name="Ola A."/>
            <person name="Ogura Y."/>
            <person name="Katsura K."/>
            <person name="Hayashi T."/>
        </authorList>
    </citation>
    <scope>NUCLEOTIDE SEQUENCE</scope>
    <source>
        <strain evidence="2">DSM 14458</strain>
    </source>
</reference>
<gene>
    <name evidence="2" type="ORF">BGCPKDLD_5231</name>
</gene>
<feature type="region of interest" description="Disordered" evidence="1">
    <location>
        <begin position="1"/>
        <end position="20"/>
    </location>
</feature>
<sequence>MLSGRTLDDRRGGNGARHRGRSVRILKVDIQPGGRRLPPGIDDFIAEAVDGPGGHGADGAGIGVAAVGSHDQRAIEPLQDGADRQTAGLGHRGRVARMGKNAIGSGDRERGAHGLLRRETRVGGSQLRREVGPIDQDEIARLQIDLASQLQLEIGLQIAVRIELDRRHTGRLRVAHLPSVAGEALVAEPLPARQCLRGSRYRCKIDSILPLLEIHDPVETVILERRVDKDIFAATACDEIATATADDDIVAGAALDVVGAGAAENIIALGRTVDRCVRGRGCDLVERREIGQGADGLRAGRDRSTARMHVVGVDHILGTRGLLERPIHAMIDDVTDDFHTGHGTDSVLGMRQGGSIGNQNRVRTAQDHVVLHGHVGNVAAFAGDPNGVVGRDFRVGGRAPIDDVVGNDDSARRHRDPDAIRVRTGRVSGTGQVIARDIAADDRDCIRRRVDEGAVGDRRVIATRVQKDIEAQPVNLLPVESRMVDGKVLSSGHSIDRVSADRSVECRVLDRHVVGAYDHRDTAKIDSVEDRARLRDDQRIDGLVIIDAVRSREG</sequence>
<dbReference type="EMBL" id="BPRE01000030">
    <property type="protein sequence ID" value="GJE78613.1"/>
    <property type="molecule type" value="Genomic_DNA"/>
</dbReference>
<evidence type="ECO:0000313" key="3">
    <source>
        <dbReference type="Proteomes" id="UP001055093"/>
    </source>
</evidence>
<dbReference type="Proteomes" id="UP001055093">
    <property type="component" value="Unassembled WGS sequence"/>
</dbReference>
<evidence type="ECO:0000256" key="1">
    <source>
        <dbReference type="SAM" id="MobiDB-lite"/>
    </source>
</evidence>
<reference evidence="2" key="1">
    <citation type="journal article" date="2021" name="Front. Microbiol.">
        <title>Comprehensive Comparative Genomics and Phenotyping of Methylobacterium Species.</title>
        <authorList>
            <person name="Alessa O."/>
            <person name="Ogura Y."/>
            <person name="Fujitani Y."/>
            <person name="Takami H."/>
            <person name="Hayashi T."/>
            <person name="Sahin N."/>
            <person name="Tani A."/>
        </authorList>
    </citation>
    <scope>NUCLEOTIDE SEQUENCE</scope>
    <source>
        <strain evidence="2">DSM 14458</strain>
    </source>
</reference>
<proteinExistence type="predicted"/>
<organism evidence="2 3">
    <name type="scientific">Methylorubrum suomiense</name>
    <dbReference type="NCBI Taxonomy" id="144191"/>
    <lineage>
        <taxon>Bacteria</taxon>
        <taxon>Pseudomonadati</taxon>
        <taxon>Pseudomonadota</taxon>
        <taxon>Alphaproteobacteria</taxon>
        <taxon>Hyphomicrobiales</taxon>
        <taxon>Methylobacteriaceae</taxon>
        <taxon>Methylorubrum</taxon>
    </lineage>
</organism>
<protein>
    <submittedName>
        <fullName evidence="2">Uncharacterized protein</fullName>
    </submittedName>
</protein>
<comment type="caution">
    <text evidence="2">The sequence shown here is derived from an EMBL/GenBank/DDBJ whole genome shotgun (WGS) entry which is preliminary data.</text>
</comment>
<keyword evidence="3" id="KW-1185">Reference proteome</keyword>